<dbReference type="SUPFAM" id="SSF46785">
    <property type="entry name" value="Winged helix' DNA-binding domain"/>
    <property type="match status" value="1"/>
</dbReference>
<dbReference type="SUPFAM" id="SSF52540">
    <property type="entry name" value="P-loop containing nucleoside triphosphate hydrolases"/>
    <property type="match status" value="1"/>
</dbReference>
<dbReference type="Pfam" id="PF13481">
    <property type="entry name" value="AAA_25"/>
    <property type="match status" value="1"/>
</dbReference>
<dbReference type="EMBL" id="MT141556">
    <property type="protein sequence ID" value="QJA66504.1"/>
    <property type="molecule type" value="Genomic_DNA"/>
</dbReference>
<organism evidence="3">
    <name type="scientific">viral metagenome</name>
    <dbReference type="NCBI Taxonomy" id="1070528"/>
    <lineage>
        <taxon>unclassified sequences</taxon>
        <taxon>metagenomes</taxon>
        <taxon>organismal metagenomes</taxon>
    </lineage>
</organism>
<dbReference type="InterPro" id="IPR027417">
    <property type="entry name" value="P-loop_NTPase"/>
</dbReference>
<feature type="region of interest" description="Disordered" evidence="1">
    <location>
        <begin position="1"/>
        <end position="32"/>
    </location>
</feature>
<dbReference type="InterPro" id="IPR036390">
    <property type="entry name" value="WH_DNA-bd_sf"/>
</dbReference>
<evidence type="ECO:0000256" key="1">
    <source>
        <dbReference type="SAM" id="MobiDB-lite"/>
    </source>
</evidence>
<dbReference type="EMBL" id="MT142528">
    <property type="protein sequence ID" value="QJA84371.1"/>
    <property type="molecule type" value="Genomic_DNA"/>
</dbReference>
<evidence type="ECO:0000313" key="3">
    <source>
        <dbReference type="EMBL" id="QJA84371.1"/>
    </source>
</evidence>
<reference evidence="3" key="1">
    <citation type="submission" date="2020-03" db="EMBL/GenBank/DDBJ databases">
        <title>The deep terrestrial virosphere.</title>
        <authorList>
            <person name="Holmfeldt K."/>
            <person name="Nilsson E."/>
            <person name="Simone D."/>
            <person name="Lopez-Fernandez M."/>
            <person name="Wu X."/>
            <person name="de Brujin I."/>
            <person name="Lundin D."/>
            <person name="Andersson A."/>
            <person name="Bertilsson S."/>
            <person name="Dopson M."/>
        </authorList>
    </citation>
    <scope>NUCLEOTIDE SEQUENCE</scope>
    <source>
        <strain evidence="3">MM415A00199</strain>
        <strain evidence="2">MM415B00346</strain>
    </source>
</reference>
<name>A0A6M3KS50_9ZZZZ</name>
<accession>A0A6M3KS50</accession>
<evidence type="ECO:0000313" key="2">
    <source>
        <dbReference type="EMBL" id="QJA66504.1"/>
    </source>
</evidence>
<gene>
    <name evidence="3" type="ORF">MM415A00199_0028</name>
    <name evidence="2" type="ORF">MM415B00346_0014</name>
</gene>
<sequence>METEHELWLSDDDDAPPAEEPQIRDGGNGQAHELPKLSFPLPTICANDLLLKDWPEPPWLVPGMLPVGLCYLAGKPKVGKSWLGLQLAQAVCTGGSFLGVGVEPAPVLYLALEDSPRRLQQRMKAQMWPAGKGVAEFIGARGARNIGPLNKGGTARLIEAIRVTGYRLVVVDTLSRLFTGDQNDVSQVTAALGPLQQEAINLGAAVLILDHHNKMGGANPFGKMDEDYYDPVINILGSTAKAAICDCIWGLYRQNGKPGAILAVTGRDVDERRLVLTHDRVTQCWQSEGDSDMVKVTKSRSEILKVVADMRRASGTEIAEAMGRNRGSIYKMLQELIAGGLLDREEDDYVLPRD</sequence>
<dbReference type="Gene3D" id="3.40.50.300">
    <property type="entry name" value="P-loop containing nucleotide triphosphate hydrolases"/>
    <property type="match status" value="1"/>
</dbReference>
<protein>
    <submittedName>
        <fullName evidence="3">Putative ATPase domain containing protein</fullName>
    </submittedName>
</protein>
<dbReference type="AlphaFoldDB" id="A0A6M3KS50"/>
<proteinExistence type="predicted"/>